<dbReference type="PANTHER" id="PTHR38733">
    <property type="entry name" value="PROTEIN MCRC"/>
    <property type="match status" value="1"/>
</dbReference>
<proteinExistence type="predicted"/>
<organism evidence="1 2">
    <name type="scientific">Myroides marinus</name>
    <dbReference type="NCBI Taxonomy" id="703342"/>
    <lineage>
        <taxon>Bacteria</taxon>
        <taxon>Pseudomonadati</taxon>
        <taxon>Bacteroidota</taxon>
        <taxon>Flavobacteriia</taxon>
        <taxon>Flavobacteriales</taxon>
        <taxon>Flavobacteriaceae</taxon>
        <taxon>Myroides</taxon>
    </lineage>
</organism>
<dbReference type="EMBL" id="LQNU01000075">
    <property type="protein sequence ID" value="KZE76715.1"/>
    <property type="molecule type" value="Genomic_DNA"/>
</dbReference>
<dbReference type="OrthoDB" id="828100at2"/>
<dbReference type="Pfam" id="PF10117">
    <property type="entry name" value="McrBC"/>
    <property type="match status" value="1"/>
</dbReference>
<dbReference type="PANTHER" id="PTHR38733:SF1">
    <property type="entry name" value="TYPE IV METHYL-DIRECTED RESTRICTION ENZYME ECOKMCRBC"/>
    <property type="match status" value="1"/>
</dbReference>
<protein>
    <recommendedName>
        <fullName evidence="3">Restriction endonuclease</fullName>
    </recommendedName>
</protein>
<evidence type="ECO:0000313" key="1">
    <source>
        <dbReference type="EMBL" id="KZE76715.1"/>
    </source>
</evidence>
<name>A0A161SA30_9FLAO</name>
<dbReference type="Proteomes" id="UP000076630">
    <property type="component" value="Unassembled WGS sequence"/>
</dbReference>
<evidence type="ECO:0000313" key="2">
    <source>
        <dbReference type="Proteomes" id="UP000076630"/>
    </source>
</evidence>
<dbReference type="RefSeq" id="WP_038985738.1">
    <property type="nucleotide sequence ID" value="NZ_JWJO01000015.1"/>
</dbReference>
<reference evidence="1 2" key="1">
    <citation type="submission" date="2016-01" db="EMBL/GenBank/DDBJ databases">
        <title>Whole genome sequencing of Myroides marinus L41.</title>
        <authorList>
            <person name="Hong K.W."/>
        </authorList>
    </citation>
    <scope>NUCLEOTIDE SEQUENCE [LARGE SCALE GENOMIC DNA]</scope>
    <source>
        <strain evidence="1 2">L41</strain>
    </source>
</reference>
<sequence length="491" mass="57818">MRLLLKEHSALEIKRPNVTESASVDQENDWFVSIPSKPLHFLRDSRGKEVYPYAINRKDEETYALHADYYVGIDWLIEDKKFIHVEPKINKVVNDAFKELLDLDEDDQSTISVKEDKVEKEVGEIGSDSTPNLREVDFLKMLLEVYSGQVEEKYLKDIVTIYWDENRIPIEQHQDQLTPFLIVQFLQLLKKIVRKGLKKSYYKVQENLNGRVKGKILIGQQLKQNVFKNRLTSTICEYQVFGIDSVENRFLKKVLRFVSSYVDNHPVLFNSNQQEVKNLISYCRPAFELVGEEVETHQLKHLKANPFFKEYKEAIKIGQYILKRFAYNITHTTEQKVETPPFWIDMPRLFELYVYHQLLKANPEHRGDLHYQFSTYGNALDLLITYDEQPIVVDMKYKLHYKHGHIHEDIRQVSGYARLKRVRKQCGFCDKDDSNINCLIIYPKVDNADLVDYSLENIGELLKVDEDKENQYSITPYYKVFKLGIALPMIE</sequence>
<dbReference type="InterPro" id="IPR019292">
    <property type="entry name" value="McrC"/>
</dbReference>
<dbReference type="AlphaFoldDB" id="A0A161SA30"/>
<accession>A0A161SA30</accession>
<keyword evidence="2" id="KW-1185">Reference proteome</keyword>
<evidence type="ECO:0008006" key="3">
    <source>
        <dbReference type="Google" id="ProtNLM"/>
    </source>
</evidence>
<comment type="caution">
    <text evidence="1">The sequence shown here is derived from an EMBL/GenBank/DDBJ whole genome shotgun (WGS) entry which is preliminary data.</text>
</comment>
<gene>
    <name evidence="1" type="ORF">AV926_15000</name>
</gene>